<accession>A0A2T7A2A2</accession>
<dbReference type="EMBL" id="NESQ01000037">
    <property type="protein sequence ID" value="PUU81870.1"/>
    <property type="molecule type" value="Genomic_DNA"/>
</dbReference>
<keyword evidence="2" id="KW-1185">Reference proteome</keyword>
<dbReference type="AlphaFoldDB" id="A0A2T7A2A2"/>
<organism evidence="1 2">
    <name type="scientific">Tuber borchii</name>
    <name type="common">White truffle</name>
    <dbReference type="NCBI Taxonomy" id="42251"/>
    <lineage>
        <taxon>Eukaryota</taxon>
        <taxon>Fungi</taxon>
        <taxon>Dikarya</taxon>
        <taxon>Ascomycota</taxon>
        <taxon>Pezizomycotina</taxon>
        <taxon>Pezizomycetes</taxon>
        <taxon>Pezizales</taxon>
        <taxon>Tuberaceae</taxon>
        <taxon>Tuber</taxon>
    </lineage>
</organism>
<evidence type="ECO:0000313" key="2">
    <source>
        <dbReference type="Proteomes" id="UP000244722"/>
    </source>
</evidence>
<dbReference type="Proteomes" id="UP000244722">
    <property type="component" value="Unassembled WGS sequence"/>
</dbReference>
<comment type="caution">
    <text evidence="1">The sequence shown here is derived from an EMBL/GenBank/DDBJ whole genome shotgun (WGS) entry which is preliminary data.</text>
</comment>
<sequence>MSAPRWFVRRSGALHLCGVVLCEYKCCGLLCAEFIMSAMMLRYGKTGFYFMIAAVHITTSTNIAPHSTFSAAKHTSPSLSNAETSAPSHLGSASSVINRSIKNHMNSWQSVRPRTNSDLTKKNFPIPTYHRLLAP</sequence>
<evidence type="ECO:0000313" key="1">
    <source>
        <dbReference type="EMBL" id="PUU81870.1"/>
    </source>
</evidence>
<gene>
    <name evidence="1" type="ORF">B9Z19DRAFT_1062282</name>
</gene>
<reference evidence="1 2" key="1">
    <citation type="submission" date="2017-04" db="EMBL/GenBank/DDBJ databases">
        <title>Draft genome sequence of Tuber borchii Vittad., a whitish edible truffle.</title>
        <authorList>
            <consortium name="DOE Joint Genome Institute"/>
            <person name="Murat C."/>
            <person name="Kuo A."/>
            <person name="Barry K.W."/>
            <person name="Clum A."/>
            <person name="Dockter R.B."/>
            <person name="Fauchery L."/>
            <person name="Iotti M."/>
            <person name="Kohler A."/>
            <person name="Labutti K."/>
            <person name="Lindquist E.A."/>
            <person name="Lipzen A."/>
            <person name="Ohm R.A."/>
            <person name="Wang M."/>
            <person name="Grigoriev I.V."/>
            <person name="Zambonelli A."/>
            <person name="Martin F.M."/>
        </authorList>
    </citation>
    <scope>NUCLEOTIDE SEQUENCE [LARGE SCALE GENOMIC DNA]</scope>
    <source>
        <strain evidence="1 2">Tbo3840</strain>
    </source>
</reference>
<name>A0A2T7A2A2_TUBBO</name>
<protein>
    <submittedName>
        <fullName evidence="1">Uncharacterized protein</fullName>
    </submittedName>
</protein>
<proteinExistence type="predicted"/>